<dbReference type="Proteomes" id="UP000199161">
    <property type="component" value="Unassembled WGS sequence"/>
</dbReference>
<dbReference type="SUPFAM" id="SSF52402">
    <property type="entry name" value="Adenine nucleotide alpha hydrolases-like"/>
    <property type="match status" value="1"/>
</dbReference>
<name>A0A1I1EA03_NATHA</name>
<evidence type="ECO:0000313" key="3">
    <source>
        <dbReference type="Proteomes" id="UP000199161"/>
    </source>
</evidence>
<proteinExistence type="predicted"/>
<dbReference type="Gene3D" id="3.40.50.12370">
    <property type="match status" value="1"/>
</dbReference>
<sequence length="239" mass="25125">MTPTPTIVVPIEVMAGPTVSDALAEFVAPLPVLVLGVVEIPDQTSSTQAREQFEEGASRTIETVAEGFAAAGADVDTRLSFTHDANETVERVVADLERAVVLFPAPATEIEDVVVAVRSDATVPAAASTVAALTQGDESAITVYHAALEDEGNDEIDRILSAVETALEDAGIDPDRLTRTVERADTPIDALVAAANDHDLLVVGETEPRLRDHILGETHERIATGAAAPVLVVRRPAVE</sequence>
<reference evidence="3" key="1">
    <citation type="submission" date="2016-10" db="EMBL/GenBank/DDBJ databases">
        <authorList>
            <person name="Varghese N."/>
            <person name="Submissions S."/>
        </authorList>
    </citation>
    <scope>NUCLEOTIDE SEQUENCE [LARGE SCALE GENOMIC DNA]</scope>
    <source>
        <strain evidence="3">DSM 13078</strain>
    </source>
</reference>
<dbReference type="RefSeq" id="WP_089785893.1">
    <property type="nucleotide sequence ID" value="NZ_FOKW01000002.1"/>
</dbReference>
<dbReference type="EMBL" id="FOKW01000002">
    <property type="protein sequence ID" value="SFB81850.1"/>
    <property type="molecule type" value="Genomic_DNA"/>
</dbReference>
<keyword evidence="3" id="KW-1185">Reference proteome</keyword>
<accession>A0A1I1EA03</accession>
<protein>
    <submittedName>
        <fullName evidence="2">Universal stress protein family protein</fullName>
    </submittedName>
</protein>
<evidence type="ECO:0000259" key="1">
    <source>
        <dbReference type="Pfam" id="PF00582"/>
    </source>
</evidence>
<organism evidence="2 3">
    <name type="scientific">Natronobacterium haloterrestre</name>
    <name type="common">Halobiforma haloterrestris</name>
    <dbReference type="NCBI Taxonomy" id="148448"/>
    <lineage>
        <taxon>Archaea</taxon>
        <taxon>Methanobacteriati</taxon>
        <taxon>Methanobacteriota</taxon>
        <taxon>Stenosarchaea group</taxon>
        <taxon>Halobacteria</taxon>
        <taxon>Halobacteriales</taxon>
        <taxon>Natrialbaceae</taxon>
        <taxon>Natronobacterium</taxon>
    </lineage>
</organism>
<feature type="domain" description="UspA" evidence="1">
    <location>
        <begin position="113"/>
        <end position="234"/>
    </location>
</feature>
<gene>
    <name evidence="2" type="ORF">SAMN05444422_102189</name>
</gene>
<dbReference type="AlphaFoldDB" id="A0A1I1EA03"/>
<dbReference type="InterPro" id="IPR006016">
    <property type="entry name" value="UspA"/>
</dbReference>
<evidence type="ECO:0000313" key="2">
    <source>
        <dbReference type="EMBL" id="SFB81850.1"/>
    </source>
</evidence>
<dbReference type="Pfam" id="PF00582">
    <property type="entry name" value="Usp"/>
    <property type="match status" value="1"/>
</dbReference>
<dbReference type="OrthoDB" id="157328at2157"/>